<protein>
    <submittedName>
        <fullName evidence="1">Uncharacterized protein</fullName>
    </submittedName>
</protein>
<evidence type="ECO:0000313" key="1">
    <source>
        <dbReference type="EMBL" id="PKI42857.1"/>
    </source>
</evidence>
<reference evidence="1 2" key="1">
    <citation type="submission" date="2017-11" db="EMBL/GenBank/DDBJ databases">
        <title>De-novo sequencing of pomegranate (Punica granatum L.) genome.</title>
        <authorList>
            <person name="Akparov Z."/>
            <person name="Amiraslanov A."/>
            <person name="Hajiyeva S."/>
            <person name="Abbasov M."/>
            <person name="Kaur K."/>
            <person name="Hamwieh A."/>
            <person name="Solovyev V."/>
            <person name="Salamov A."/>
            <person name="Braich B."/>
            <person name="Kosarev P."/>
            <person name="Mahmoud A."/>
            <person name="Hajiyev E."/>
            <person name="Babayeva S."/>
            <person name="Izzatullayeva V."/>
            <person name="Mammadov A."/>
            <person name="Mammadov A."/>
            <person name="Sharifova S."/>
            <person name="Ojaghi J."/>
            <person name="Eynullazada K."/>
            <person name="Bayramov B."/>
            <person name="Abdulazimova A."/>
            <person name="Shahmuradov I."/>
        </authorList>
    </citation>
    <scope>NUCLEOTIDE SEQUENCE [LARGE SCALE GENOMIC DNA]</scope>
    <source>
        <strain evidence="2">cv. AG2017</strain>
        <tissue evidence="1">Leaf</tissue>
    </source>
</reference>
<dbReference type="Proteomes" id="UP000233551">
    <property type="component" value="Unassembled WGS sequence"/>
</dbReference>
<sequence length="209" mass="23364">MYRLPDITPPQNRARFGRTREYVIIRPNILTEHPTEVLNREPRELILGECRDNRTPSGGRSPGSFIERPDGAEGELRLGVEIDEVMGYEGYNFKTRFEDVSVELKALGQRPRASQGQEEFADAPVMEFEADGSVQEGVLVNHQSMILNSSPAEIAIGNSELNETSVVERFRHKTSNSPSRGLQLQNLPASVEGEGGERRLLSWAFGPWA</sequence>
<evidence type="ECO:0000313" key="2">
    <source>
        <dbReference type="Proteomes" id="UP000233551"/>
    </source>
</evidence>
<dbReference type="AlphaFoldDB" id="A0A2I0IFT7"/>
<organism evidence="1 2">
    <name type="scientific">Punica granatum</name>
    <name type="common">Pomegranate</name>
    <dbReference type="NCBI Taxonomy" id="22663"/>
    <lineage>
        <taxon>Eukaryota</taxon>
        <taxon>Viridiplantae</taxon>
        <taxon>Streptophyta</taxon>
        <taxon>Embryophyta</taxon>
        <taxon>Tracheophyta</taxon>
        <taxon>Spermatophyta</taxon>
        <taxon>Magnoliopsida</taxon>
        <taxon>eudicotyledons</taxon>
        <taxon>Gunneridae</taxon>
        <taxon>Pentapetalae</taxon>
        <taxon>rosids</taxon>
        <taxon>malvids</taxon>
        <taxon>Myrtales</taxon>
        <taxon>Lythraceae</taxon>
        <taxon>Punica</taxon>
    </lineage>
</organism>
<keyword evidence="2" id="KW-1185">Reference proteome</keyword>
<name>A0A2I0IFT7_PUNGR</name>
<accession>A0A2I0IFT7</accession>
<dbReference type="EMBL" id="PGOL01003125">
    <property type="protein sequence ID" value="PKI42857.1"/>
    <property type="molecule type" value="Genomic_DNA"/>
</dbReference>
<proteinExistence type="predicted"/>
<comment type="caution">
    <text evidence="1">The sequence shown here is derived from an EMBL/GenBank/DDBJ whole genome shotgun (WGS) entry which is preliminary data.</text>
</comment>
<gene>
    <name evidence="1" type="ORF">CRG98_036655</name>
</gene>